<dbReference type="InterPro" id="IPR003439">
    <property type="entry name" value="ABC_transporter-like_ATP-bd"/>
</dbReference>
<feature type="non-terminal residue" evidence="6">
    <location>
        <position position="815"/>
    </location>
</feature>
<feature type="region of interest" description="Disordered" evidence="4">
    <location>
        <begin position="145"/>
        <end position="166"/>
    </location>
</feature>
<evidence type="ECO:0000256" key="4">
    <source>
        <dbReference type="SAM" id="MobiDB-lite"/>
    </source>
</evidence>
<dbReference type="EMBL" id="SNRW01002072">
    <property type="protein sequence ID" value="KAA6394020.1"/>
    <property type="molecule type" value="Genomic_DNA"/>
</dbReference>
<accession>A0A5J4WG76</accession>
<dbReference type="Proteomes" id="UP000324800">
    <property type="component" value="Unassembled WGS sequence"/>
</dbReference>
<dbReference type="InterPro" id="IPR027417">
    <property type="entry name" value="P-loop_NTPase"/>
</dbReference>
<proteinExistence type="predicted"/>
<keyword evidence="3" id="KW-0067">ATP-binding</keyword>
<dbReference type="Pfam" id="PF12848">
    <property type="entry name" value="ABC_tran_Xtn"/>
    <property type="match status" value="1"/>
</dbReference>
<evidence type="ECO:0000256" key="3">
    <source>
        <dbReference type="ARBA" id="ARBA00022840"/>
    </source>
</evidence>
<gene>
    <name evidence="6" type="ORF">EZS28_010454</name>
</gene>
<keyword evidence="2" id="KW-0547">Nucleotide-binding</keyword>
<feature type="region of interest" description="Disordered" evidence="4">
    <location>
        <begin position="340"/>
        <end position="457"/>
    </location>
</feature>
<dbReference type="GO" id="GO:0005524">
    <property type="term" value="F:ATP binding"/>
    <property type="evidence" value="ECO:0007669"/>
    <property type="project" value="UniProtKB-KW"/>
</dbReference>
<dbReference type="FunFam" id="3.40.50.300:FF:000011">
    <property type="entry name" value="Putative ABC transporter ATP-binding component"/>
    <property type="match status" value="1"/>
</dbReference>
<sequence>MNNFQSTSGADPGDREALIISETNTFLDEALGRGEARRIENAILKYIYNFLESGICIDGDSAYDQLGDLLPAWGVCIYEDCRMICDGLGMIAAKHNTQVDKEKSAQQLLAQRERLTKLKETLQGSSIESRVRAIVKPKVLGPQHLRKKDNTIKEGSGPDPNEEKFQDPNITTRLTLIPDLHDVVIVKPQHGDHSTIDEIRISDFSMSFGGKVLLDNANIFLQKQHRYGLIGRNGVGKSTLLRHIARGSFNLINSPDILFIEQEVPGNDATAIEWVLAADYRRTEMLKEESRLLDLIESTPGAAIGDQEDREIMKQIQQREEQKKEARRRKREKLIGIINEQDEDEKEKEDQLLGNNEQVNNEQVNKEQQQQKEEEMKLNNNNNDNNKDNDNSQKDKDQDKQQQQELINTNTSSSSSQQQQDIIPSPTQSPNTIQSQQSSLIRQALRSKKHPGTVTAPNTLSAAITSSSSSQTQQDAQLALSTLYEQMQGLQIESSEARAKQILKGLGFSDEDMTLPSKKFSGGWRMRISLGRALFREPTFLFLDEPTNHLDLPGSLFLEQYLKNYQRGLIIVSHDRYFLDRVCTDIVHFSNKKLTGYKGNFAAFEISRNEEKKRHLKAYEAQQVQIKHMERFIEINRAKNEKRANAAQSRQKLLDKIEIVEKPNDEEDLYSVTFRFPELSSSIKSPFLSLEEVTFAYQVGRSVLEKVSFTIGLNTRIALVGQNGAGKSTLLKLMARELFPSTGNIWLRPSLSVVRFSQHAVDEMPQTIDALQYLYEIVATLKEFNGPKGSEKLRQHLASFGVTGQMANQLLGKMS</sequence>
<dbReference type="PANTHER" id="PTHR19211:SF14">
    <property type="entry name" value="ATP-BINDING CASSETTE SUB-FAMILY F MEMBER 1"/>
    <property type="match status" value="1"/>
</dbReference>
<reference evidence="6 7" key="1">
    <citation type="submission" date="2019-03" db="EMBL/GenBank/DDBJ databases">
        <title>Single cell metagenomics reveals metabolic interactions within the superorganism composed of flagellate Streblomastix strix and complex community of Bacteroidetes bacteria on its surface.</title>
        <authorList>
            <person name="Treitli S.C."/>
            <person name="Kolisko M."/>
            <person name="Husnik F."/>
            <person name="Keeling P."/>
            <person name="Hampl V."/>
        </authorList>
    </citation>
    <scope>NUCLEOTIDE SEQUENCE [LARGE SCALE GENOMIC DNA]</scope>
    <source>
        <strain evidence="6">ST1C</strain>
    </source>
</reference>
<comment type="caution">
    <text evidence="6">The sequence shown here is derived from an EMBL/GenBank/DDBJ whole genome shotgun (WGS) entry which is preliminary data.</text>
</comment>
<evidence type="ECO:0000256" key="2">
    <source>
        <dbReference type="ARBA" id="ARBA00022741"/>
    </source>
</evidence>
<dbReference type="GO" id="GO:0016887">
    <property type="term" value="F:ATP hydrolysis activity"/>
    <property type="evidence" value="ECO:0007669"/>
    <property type="project" value="InterPro"/>
</dbReference>
<dbReference type="PROSITE" id="PS50893">
    <property type="entry name" value="ABC_TRANSPORTER_2"/>
    <property type="match status" value="1"/>
</dbReference>
<dbReference type="CDD" id="cd03221">
    <property type="entry name" value="ABCF_EF-3"/>
    <property type="match status" value="1"/>
</dbReference>
<keyword evidence="1" id="KW-0677">Repeat</keyword>
<dbReference type="InterPro" id="IPR003593">
    <property type="entry name" value="AAA+_ATPase"/>
</dbReference>
<dbReference type="Pfam" id="PF00005">
    <property type="entry name" value="ABC_tran"/>
    <property type="match status" value="2"/>
</dbReference>
<feature type="domain" description="ABC transporter" evidence="5">
    <location>
        <begin position="199"/>
        <end position="616"/>
    </location>
</feature>
<dbReference type="InterPro" id="IPR050611">
    <property type="entry name" value="ABCF"/>
</dbReference>
<organism evidence="6 7">
    <name type="scientific">Streblomastix strix</name>
    <dbReference type="NCBI Taxonomy" id="222440"/>
    <lineage>
        <taxon>Eukaryota</taxon>
        <taxon>Metamonada</taxon>
        <taxon>Preaxostyla</taxon>
        <taxon>Oxymonadida</taxon>
        <taxon>Streblomastigidae</taxon>
        <taxon>Streblomastix</taxon>
    </lineage>
</organism>
<name>A0A5J4WG76_9EUKA</name>
<dbReference type="OrthoDB" id="2110130at2759"/>
<dbReference type="SUPFAM" id="SSF52540">
    <property type="entry name" value="P-loop containing nucleoside triphosphate hydrolases"/>
    <property type="match status" value="2"/>
</dbReference>
<evidence type="ECO:0000256" key="1">
    <source>
        <dbReference type="ARBA" id="ARBA00022737"/>
    </source>
</evidence>
<dbReference type="AlphaFoldDB" id="A0A5J4WG76"/>
<evidence type="ECO:0000313" key="7">
    <source>
        <dbReference type="Proteomes" id="UP000324800"/>
    </source>
</evidence>
<dbReference type="Gene3D" id="3.40.50.300">
    <property type="entry name" value="P-loop containing nucleotide triphosphate hydrolases"/>
    <property type="match status" value="3"/>
</dbReference>
<feature type="compositionally biased region" description="Low complexity" evidence="4">
    <location>
        <begin position="355"/>
        <end position="368"/>
    </location>
</feature>
<dbReference type="SMART" id="SM00382">
    <property type="entry name" value="AAA"/>
    <property type="match status" value="2"/>
</dbReference>
<dbReference type="PROSITE" id="PS00211">
    <property type="entry name" value="ABC_TRANSPORTER_1"/>
    <property type="match status" value="1"/>
</dbReference>
<dbReference type="PANTHER" id="PTHR19211">
    <property type="entry name" value="ATP-BINDING TRANSPORT PROTEIN-RELATED"/>
    <property type="match status" value="1"/>
</dbReference>
<dbReference type="InterPro" id="IPR017871">
    <property type="entry name" value="ABC_transporter-like_CS"/>
</dbReference>
<feature type="compositionally biased region" description="Basic and acidic residues" evidence="4">
    <location>
        <begin position="385"/>
        <end position="402"/>
    </location>
</feature>
<feature type="compositionally biased region" description="Low complexity" evidence="4">
    <location>
        <begin position="403"/>
        <end position="430"/>
    </location>
</feature>
<dbReference type="InterPro" id="IPR032781">
    <property type="entry name" value="ABC_tran_Xtn"/>
</dbReference>
<evidence type="ECO:0000313" key="6">
    <source>
        <dbReference type="EMBL" id="KAA6394020.1"/>
    </source>
</evidence>
<evidence type="ECO:0000259" key="5">
    <source>
        <dbReference type="PROSITE" id="PS50893"/>
    </source>
</evidence>
<feature type="compositionally biased region" description="Polar residues" evidence="4">
    <location>
        <begin position="431"/>
        <end position="441"/>
    </location>
</feature>
<protein>
    <submittedName>
        <fullName evidence="6">Putative ABC transporter F family member 3</fullName>
    </submittedName>
</protein>